<evidence type="ECO:0000256" key="2">
    <source>
        <dbReference type="ARBA" id="ARBA00004853"/>
    </source>
</evidence>
<dbReference type="Pfam" id="PF00925">
    <property type="entry name" value="GTP_cyclohydro2"/>
    <property type="match status" value="1"/>
</dbReference>
<dbReference type="NCBIfam" id="NF001591">
    <property type="entry name" value="PRK00393.1"/>
    <property type="match status" value="1"/>
</dbReference>
<evidence type="ECO:0000256" key="9">
    <source>
        <dbReference type="ARBA" id="ARBA00023134"/>
    </source>
</evidence>
<protein>
    <recommendedName>
        <fullName evidence="3">GTP cyclohydrolase II</fullName>
        <ecNumber evidence="3">3.5.4.25</ecNumber>
    </recommendedName>
</protein>
<dbReference type="STRING" id="1221996.QY95_03620"/>
<dbReference type="EMBL" id="JWIR02000076">
    <property type="protein sequence ID" value="KKB35049.1"/>
    <property type="molecule type" value="Genomic_DNA"/>
</dbReference>
<comment type="caution">
    <text evidence="12">The sequence shown here is derived from an EMBL/GenBank/DDBJ whole genome shotgun (WGS) entry which is preliminary data.</text>
</comment>
<keyword evidence="7" id="KW-0378">Hydrolase</keyword>
<keyword evidence="4" id="KW-0686">Riboflavin biosynthesis</keyword>
<reference evidence="12" key="1">
    <citation type="submission" date="2015-02" db="EMBL/GenBank/DDBJ databases">
        <title>Genome Assembly of Bacillaceae bacterium MTCC 8252.</title>
        <authorList>
            <person name="Verma A."/>
            <person name="Khatri I."/>
            <person name="Mual P."/>
            <person name="Subramanian S."/>
            <person name="Krishnamurthi S."/>
        </authorList>
    </citation>
    <scope>NUCLEOTIDE SEQUENCE [LARGE SCALE GENOMIC DNA]</scope>
    <source>
        <strain evidence="12">MTCC 8252</strain>
    </source>
</reference>
<evidence type="ECO:0000256" key="5">
    <source>
        <dbReference type="ARBA" id="ARBA00022723"/>
    </source>
</evidence>
<gene>
    <name evidence="12" type="ORF">QY95_03620</name>
</gene>
<dbReference type="EC" id="3.5.4.25" evidence="3"/>
<evidence type="ECO:0000256" key="4">
    <source>
        <dbReference type="ARBA" id="ARBA00022619"/>
    </source>
</evidence>
<dbReference type="CDD" id="cd00641">
    <property type="entry name" value="GTP_cyclohydro2"/>
    <property type="match status" value="1"/>
</dbReference>
<dbReference type="GO" id="GO:0009231">
    <property type="term" value="P:riboflavin biosynthetic process"/>
    <property type="evidence" value="ECO:0007669"/>
    <property type="project" value="UniProtKB-UniPathway"/>
</dbReference>
<comment type="cofactor">
    <cofactor evidence="1">
        <name>Zn(2+)</name>
        <dbReference type="ChEBI" id="CHEBI:29105"/>
    </cofactor>
</comment>
<dbReference type="GO" id="GO:0005829">
    <property type="term" value="C:cytosol"/>
    <property type="evidence" value="ECO:0007669"/>
    <property type="project" value="TreeGrafter"/>
</dbReference>
<organism evidence="12 13">
    <name type="scientific">Bacillus thermotolerans</name>
    <name type="common">Quasibacillus thermotolerans</name>
    <dbReference type="NCBI Taxonomy" id="1221996"/>
    <lineage>
        <taxon>Bacteria</taxon>
        <taxon>Bacillati</taxon>
        <taxon>Bacillota</taxon>
        <taxon>Bacilli</taxon>
        <taxon>Bacillales</taxon>
        <taxon>Bacillaceae</taxon>
        <taxon>Bacillus</taxon>
    </lineage>
</organism>
<evidence type="ECO:0000313" key="12">
    <source>
        <dbReference type="EMBL" id="KKB35049.1"/>
    </source>
</evidence>
<dbReference type="Gene3D" id="3.40.50.10990">
    <property type="entry name" value="GTP cyclohydrolase II"/>
    <property type="match status" value="1"/>
</dbReference>
<keyword evidence="13" id="KW-1185">Reference proteome</keyword>
<evidence type="ECO:0000313" key="13">
    <source>
        <dbReference type="Proteomes" id="UP000031563"/>
    </source>
</evidence>
<evidence type="ECO:0000256" key="6">
    <source>
        <dbReference type="ARBA" id="ARBA00022741"/>
    </source>
</evidence>
<evidence type="ECO:0000256" key="3">
    <source>
        <dbReference type="ARBA" id="ARBA00012762"/>
    </source>
</evidence>
<comment type="catalytic activity">
    <reaction evidence="10">
        <text>GTP + 4 H2O = 2,5-diamino-6-hydroxy-4-(5-phosphoribosylamino)-pyrimidine + formate + 2 phosphate + 3 H(+)</text>
        <dbReference type="Rhea" id="RHEA:23704"/>
        <dbReference type="ChEBI" id="CHEBI:15377"/>
        <dbReference type="ChEBI" id="CHEBI:15378"/>
        <dbReference type="ChEBI" id="CHEBI:15740"/>
        <dbReference type="ChEBI" id="CHEBI:37565"/>
        <dbReference type="ChEBI" id="CHEBI:43474"/>
        <dbReference type="ChEBI" id="CHEBI:58614"/>
        <dbReference type="EC" id="3.5.4.25"/>
    </reaction>
</comment>
<evidence type="ECO:0000256" key="7">
    <source>
        <dbReference type="ARBA" id="ARBA00022801"/>
    </source>
</evidence>
<keyword evidence="8" id="KW-0862">Zinc</keyword>
<dbReference type="PANTHER" id="PTHR21327:SF18">
    <property type="entry name" value="3,4-DIHYDROXY-2-BUTANONE 4-PHOSPHATE SYNTHASE"/>
    <property type="match status" value="1"/>
</dbReference>
<dbReference type="RefSeq" id="WP_040047829.1">
    <property type="nucleotide sequence ID" value="NZ_JWIR02000076.1"/>
</dbReference>
<dbReference type="InterPro" id="IPR032677">
    <property type="entry name" value="GTP_cyclohydro_II"/>
</dbReference>
<proteinExistence type="predicted"/>
<evidence type="ECO:0000256" key="8">
    <source>
        <dbReference type="ARBA" id="ARBA00022833"/>
    </source>
</evidence>
<dbReference type="InterPro" id="IPR000926">
    <property type="entry name" value="RibA"/>
</dbReference>
<dbReference type="SUPFAM" id="SSF142695">
    <property type="entry name" value="RibA-like"/>
    <property type="match status" value="1"/>
</dbReference>
<dbReference type="GO" id="GO:0005525">
    <property type="term" value="F:GTP binding"/>
    <property type="evidence" value="ECO:0007669"/>
    <property type="project" value="UniProtKB-KW"/>
</dbReference>
<dbReference type="GO" id="GO:0003935">
    <property type="term" value="F:GTP cyclohydrolase II activity"/>
    <property type="evidence" value="ECO:0007669"/>
    <property type="project" value="UniProtKB-EC"/>
</dbReference>
<dbReference type="UniPathway" id="UPA00275"/>
<dbReference type="AlphaFoldDB" id="A0A0F5HNW1"/>
<evidence type="ECO:0000256" key="10">
    <source>
        <dbReference type="ARBA" id="ARBA00049295"/>
    </source>
</evidence>
<dbReference type="Proteomes" id="UP000031563">
    <property type="component" value="Unassembled WGS sequence"/>
</dbReference>
<accession>A0A0F5HNW1</accession>
<keyword evidence="9" id="KW-0342">GTP-binding</keyword>
<comment type="pathway">
    <text evidence="2">Cofactor biosynthesis; riboflavin biosynthesis; 5-amino-6-(D-ribitylamino)uracil from GTP: step 1/4.</text>
</comment>
<evidence type="ECO:0000259" key="11">
    <source>
        <dbReference type="Pfam" id="PF00925"/>
    </source>
</evidence>
<feature type="domain" description="GTP cyclohydrolase II" evidence="11">
    <location>
        <begin position="69"/>
        <end position="213"/>
    </location>
</feature>
<dbReference type="InterPro" id="IPR036144">
    <property type="entry name" value="RibA-like_sf"/>
</dbReference>
<keyword evidence="5" id="KW-0479">Metal-binding</keyword>
<dbReference type="PANTHER" id="PTHR21327">
    <property type="entry name" value="GTP CYCLOHYDROLASE II-RELATED"/>
    <property type="match status" value="1"/>
</dbReference>
<dbReference type="GO" id="GO:0046872">
    <property type="term" value="F:metal ion binding"/>
    <property type="evidence" value="ECO:0007669"/>
    <property type="project" value="UniProtKB-KW"/>
</dbReference>
<keyword evidence="6" id="KW-0547">Nucleotide-binding</keyword>
<sequence length="243" mass="28358">MITKNKYYDTILSNLNIIEMSHTGEYLYLFGPVHLPVDIEGEEVTFQWYTWFKHDVKLTKEELIEKLPFLKQNENQQSSVLIYGDIKHDPYSKVRFHSICHTGDIFSSKKCDCGPQLKSSLKAIYENKSGALFYLTNHEGRGIGLFSKAMAYSLQAEGLDTVEANLMLGYEEDTRKYDEAVEVLKFFRTKPIVFLTNNPRKIEYLMNHNIEVLSSERIIVNYNKHNENYIKAKVDRMNHIINI</sequence>
<evidence type="ECO:0000256" key="1">
    <source>
        <dbReference type="ARBA" id="ARBA00001947"/>
    </source>
</evidence>
<name>A0A0F5HNW1_BACTR</name>